<evidence type="ECO:0000313" key="2">
    <source>
        <dbReference type="EMBL" id="KAL0480070.1"/>
    </source>
</evidence>
<dbReference type="AlphaFoldDB" id="A0AAW2YSF4"/>
<feature type="transmembrane region" description="Helical" evidence="1">
    <location>
        <begin position="242"/>
        <end position="261"/>
    </location>
</feature>
<evidence type="ECO:0000256" key="1">
    <source>
        <dbReference type="SAM" id="Phobius"/>
    </source>
</evidence>
<gene>
    <name evidence="2" type="ORF">AKO1_010934</name>
</gene>
<sequence>MKAEIKRKRGYAHFFKSIIITAVLFSILVYVSGLLGLYIGREVSNSTYQLYKSITPLLEYFSRDMSTYFEDLLDIDQCYRVHTQWLGEPLYNNTFVVYKHTPEWCENPVMGSCDVLYDSLECLTKVTNIILDKTREDHDELFKPFWYDRFHLIHSLNNSSAFIDVVVSGFFVACFVTSTIQFIFRNYEFYIPQLAACCNIMLHMKDYIVLPVMPVDTDSTELSITYIWSHLLLMGPCSWLRYFYLAFSFLAILDASIILYLHMTTLQNRLFFATLEKSWAGFMRRMITKGSLSQNQKDLDKFVAIEFKNRSEDN</sequence>
<dbReference type="Proteomes" id="UP001431209">
    <property type="component" value="Unassembled WGS sequence"/>
</dbReference>
<keyword evidence="1" id="KW-1133">Transmembrane helix</keyword>
<proteinExistence type="predicted"/>
<comment type="caution">
    <text evidence="2">The sequence shown here is derived from an EMBL/GenBank/DDBJ whole genome shotgun (WGS) entry which is preliminary data.</text>
</comment>
<evidence type="ECO:0000313" key="3">
    <source>
        <dbReference type="Proteomes" id="UP001431209"/>
    </source>
</evidence>
<keyword evidence="1" id="KW-0812">Transmembrane</keyword>
<feature type="transmembrane region" description="Helical" evidence="1">
    <location>
        <begin position="18"/>
        <end position="39"/>
    </location>
</feature>
<dbReference type="EMBL" id="JAOPGA020000623">
    <property type="protein sequence ID" value="KAL0480070.1"/>
    <property type="molecule type" value="Genomic_DNA"/>
</dbReference>
<reference evidence="2 3" key="1">
    <citation type="submission" date="2024-03" db="EMBL/GenBank/DDBJ databases">
        <title>The Acrasis kona genome and developmental transcriptomes reveal deep origins of eukaryotic multicellular pathways.</title>
        <authorList>
            <person name="Sheikh S."/>
            <person name="Fu C.-J."/>
            <person name="Brown M.W."/>
            <person name="Baldauf S.L."/>
        </authorList>
    </citation>
    <scope>NUCLEOTIDE SEQUENCE [LARGE SCALE GENOMIC DNA]</scope>
    <source>
        <strain evidence="2 3">ATCC MYA-3509</strain>
    </source>
</reference>
<accession>A0AAW2YSF4</accession>
<protein>
    <submittedName>
        <fullName evidence="2">Tubby-like F-box protein</fullName>
    </submittedName>
</protein>
<name>A0AAW2YSF4_9EUKA</name>
<keyword evidence="3" id="KW-1185">Reference proteome</keyword>
<organism evidence="2 3">
    <name type="scientific">Acrasis kona</name>
    <dbReference type="NCBI Taxonomy" id="1008807"/>
    <lineage>
        <taxon>Eukaryota</taxon>
        <taxon>Discoba</taxon>
        <taxon>Heterolobosea</taxon>
        <taxon>Tetramitia</taxon>
        <taxon>Eutetramitia</taxon>
        <taxon>Acrasidae</taxon>
        <taxon>Acrasis</taxon>
    </lineage>
</organism>
<feature type="transmembrane region" description="Helical" evidence="1">
    <location>
        <begin position="161"/>
        <end position="184"/>
    </location>
</feature>
<keyword evidence="1" id="KW-0472">Membrane</keyword>